<protein>
    <submittedName>
        <fullName evidence="2">Uncharacterized protein</fullName>
    </submittedName>
</protein>
<sequence>MKDKWRVEKNCVSRKGTYNVEPLDRDLLCRVVENLPWMIQINWYDPSTTAREGLTHGRLQLETWVEVRLIHIHLKKQQPNIRWYRARRI</sequence>
<name>A0A5S6Q2P1_TRIMR</name>
<dbReference type="AlphaFoldDB" id="A0A5S6Q2P1"/>
<dbReference type="Proteomes" id="UP000046395">
    <property type="component" value="Unassembled WGS sequence"/>
</dbReference>
<accession>A0A5S6Q2P1</accession>
<keyword evidence="1" id="KW-1185">Reference proteome</keyword>
<evidence type="ECO:0000313" key="1">
    <source>
        <dbReference type="Proteomes" id="UP000046395"/>
    </source>
</evidence>
<reference evidence="2" key="1">
    <citation type="submission" date="2019-12" db="UniProtKB">
        <authorList>
            <consortium name="WormBaseParasite"/>
        </authorList>
    </citation>
    <scope>IDENTIFICATION</scope>
</reference>
<organism evidence="1 2">
    <name type="scientific">Trichuris muris</name>
    <name type="common">Mouse whipworm</name>
    <dbReference type="NCBI Taxonomy" id="70415"/>
    <lineage>
        <taxon>Eukaryota</taxon>
        <taxon>Metazoa</taxon>
        <taxon>Ecdysozoa</taxon>
        <taxon>Nematoda</taxon>
        <taxon>Enoplea</taxon>
        <taxon>Dorylaimia</taxon>
        <taxon>Trichinellida</taxon>
        <taxon>Trichuridae</taxon>
        <taxon>Trichuris</taxon>
    </lineage>
</organism>
<dbReference type="WBParaSite" id="TMUE_0000001501.1">
    <property type="protein sequence ID" value="TMUE_0000001501.1"/>
    <property type="gene ID" value="WBGene00297392"/>
</dbReference>
<proteinExistence type="predicted"/>
<evidence type="ECO:0000313" key="2">
    <source>
        <dbReference type="WBParaSite" id="TMUE_0000001501.1"/>
    </source>
</evidence>